<dbReference type="KEGG" id="hfl:PUV54_08870"/>
<dbReference type="RefSeq" id="WP_274491858.1">
    <property type="nucleotide sequence ID" value="NZ_CP118166.1"/>
</dbReference>
<dbReference type="Proteomes" id="UP001214043">
    <property type="component" value="Chromosome"/>
</dbReference>
<dbReference type="EMBL" id="CP118166">
    <property type="protein sequence ID" value="WDI30070.1"/>
    <property type="molecule type" value="Genomic_DNA"/>
</dbReference>
<protein>
    <submittedName>
        <fullName evidence="3">VanZ family protein</fullName>
    </submittedName>
</protein>
<gene>
    <name evidence="3" type="ORF">PUV54_08870</name>
</gene>
<proteinExistence type="predicted"/>
<dbReference type="NCBIfam" id="NF037970">
    <property type="entry name" value="vanZ_1"/>
    <property type="match status" value="1"/>
</dbReference>
<feature type="transmembrane region" description="Helical" evidence="1">
    <location>
        <begin position="111"/>
        <end position="130"/>
    </location>
</feature>
<evidence type="ECO:0000313" key="3">
    <source>
        <dbReference type="EMBL" id="WDI30070.1"/>
    </source>
</evidence>
<reference evidence="3" key="1">
    <citation type="submission" date="2023-02" db="EMBL/GenBank/DDBJ databases">
        <title>Genome sequence of Hyphococcus flavus.</title>
        <authorList>
            <person name="Rong J.-C."/>
            <person name="Zhao Q."/>
            <person name="Yi M."/>
            <person name="Wu J.-Y."/>
        </authorList>
    </citation>
    <scope>NUCLEOTIDE SEQUENCE</scope>
    <source>
        <strain evidence="3">MCCC 1K03223</strain>
    </source>
</reference>
<name>A0AAF0CB63_9PROT</name>
<keyword evidence="1" id="KW-0472">Membrane</keyword>
<evidence type="ECO:0000259" key="2">
    <source>
        <dbReference type="Pfam" id="PF04892"/>
    </source>
</evidence>
<evidence type="ECO:0000256" key="1">
    <source>
        <dbReference type="SAM" id="Phobius"/>
    </source>
</evidence>
<dbReference type="AlphaFoldDB" id="A0AAF0CB63"/>
<dbReference type="Pfam" id="PF04892">
    <property type="entry name" value="VanZ"/>
    <property type="match status" value="1"/>
</dbReference>
<feature type="domain" description="VanZ-like" evidence="2">
    <location>
        <begin position="13"/>
        <end position="123"/>
    </location>
</feature>
<feature type="transmembrane region" description="Helical" evidence="1">
    <location>
        <begin position="80"/>
        <end position="99"/>
    </location>
</feature>
<evidence type="ECO:0000313" key="4">
    <source>
        <dbReference type="Proteomes" id="UP001214043"/>
    </source>
</evidence>
<keyword evidence="1" id="KW-1133">Transmembrane helix</keyword>
<sequence length="136" mass="14414">MSPSLLWPRIVFGVLMVVVTFLTLTPNPVESEPGFALTRWISSLLLGDAENADKIGHFLAYAVLGVTAFWARLAIFSKRWSVVIALAFYGAALEGLQGLGGVRSPELADAFANSLGAVSGFLAGAALGWFRKKAAS</sequence>
<accession>A0AAF0CB63</accession>
<dbReference type="InterPro" id="IPR006976">
    <property type="entry name" value="VanZ-like"/>
</dbReference>
<feature type="transmembrane region" description="Helical" evidence="1">
    <location>
        <begin position="55"/>
        <end position="73"/>
    </location>
</feature>
<organism evidence="3 4">
    <name type="scientific">Hyphococcus flavus</name>
    <dbReference type="NCBI Taxonomy" id="1866326"/>
    <lineage>
        <taxon>Bacteria</taxon>
        <taxon>Pseudomonadati</taxon>
        <taxon>Pseudomonadota</taxon>
        <taxon>Alphaproteobacteria</taxon>
        <taxon>Parvularculales</taxon>
        <taxon>Parvularculaceae</taxon>
        <taxon>Hyphococcus</taxon>
    </lineage>
</organism>
<keyword evidence="4" id="KW-1185">Reference proteome</keyword>
<keyword evidence="1" id="KW-0812">Transmembrane</keyword>